<accession>A0A833XVB4</accession>
<dbReference type="Proteomes" id="UP000619265">
    <property type="component" value="Unassembled WGS sequence"/>
</dbReference>
<sequence length="162" mass="18105">MDGAKDVTTPLSTSVSLKLDDGTPTVDSTEYRRVIGALQYLSLTRPDISFAVNKLSQFMHRPTMTHWTATKKLLRYLKNTIFNGITIHKNICPELTCFTNADWAGNLDNRSSTLAYLILLGTNPISWSSKKQRAIARSSTEAEYQALATAASELMWILSLFQ</sequence>
<dbReference type="PANTHER" id="PTHR11439">
    <property type="entry name" value="GAG-POL-RELATED RETROTRANSPOSON"/>
    <property type="match status" value="1"/>
</dbReference>
<dbReference type="PANTHER" id="PTHR11439:SF489">
    <property type="entry name" value="RNA-DIRECTED DNA POLYMERASE"/>
    <property type="match status" value="1"/>
</dbReference>
<dbReference type="EMBL" id="LIHL02000004">
    <property type="protein sequence ID" value="KAF5471799.1"/>
    <property type="molecule type" value="Genomic_DNA"/>
</dbReference>
<dbReference type="CDD" id="cd09272">
    <property type="entry name" value="RNase_HI_RT_Ty1"/>
    <property type="match status" value="1"/>
</dbReference>
<dbReference type="AlphaFoldDB" id="A0A833XVB4"/>
<evidence type="ECO:0000313" key="2">
    <source>
        <dbReference type="Proteomes" id="UP000619265"/>
    </source>
</evidence>
<reference evidence="1" key="1">
    <citation type="submission" date="2015-10" db="EMBL/GenBank/DDBJ databases">
        <authorList>
            <person name="Martinez-Garcia P.J."/>
            <person name="Crepeau M.W."/>
            <person name="Puiu D."/>
            <person name="Gonzalez-Ibeas D."/>
            <person name="Whalen J."/>
            <person name="Stevens K."/>
            <person name="Paul R."/>
            <person name="Butterfield T."/>
            <person name="Britton M."/>
            <person name="Reagan R."/>
            <person name="Chakraborty S."/>
            <person name="Walawage S.L."/>
            <person name="Vasquez-Gross H.A."/>
            <person name="Cardeno C."/>
            <person name="Famula R."/>
            <person name="Pratt K."/>
            <person name="Kuruganti S."/>
            <person name="Aradhya M.K."/>
            <person name="Leslie C.A."/>
            <person name="Dandekar A.M."/>
            <person name="Salzberg S.L."/>
            <person name="Wegrzyn J.L."/>
            <person name="Langley C.H."/>
            <person name="Neale D.B."/>
        </authorList>
    </citation>
    <scope>NUCLEOTIDE SEQUENCE</scope>
    <source>
        <tissue evidence="1">Leaves</tissue>
    </source>
</reference>
<gene>
    <name evidence="1" type="ORF">F2P56_008566</name>
</gene>
<feature type="non-terminal residue" evidence="1">
    <location>
        <position position="162"/>
    </location>
</feature>
<name>A0A833XVB4_JUGRE</name>
<comment type="caution">
    <text evidence="1">The sequence shown here is derived from an EMBL/GenBank/DDBJ whole genome shotgun (WGS) entry which is preliminary data.</text>
</comment>
<dbReference type="InterPro" id="IPR043502">
    <property type="entry name" value="DNA/RNA_pol_sf"/>
</dbReference>
<dbReference type="Gramene" id="Jr04_04260_p1">
    <property type="protein sequence ID" value="cds.Jr04_04260_p1"/>
    <property type="gene ID" value="Jr04_04260"/>
</dbReference>
<reference evidence="1" key="2">
    <citation type="submission" date="2020-03" db="EMBL/GenBank/DDBJ databases">
        <title>Walnut 2.0.</title>
        <authorList>
            <person name="Marrano A."/>
            <person name="Britton M."/>
            <person name="Zimin A.V."/>
            <person name="Zaini P.A."/>
            <person name="Workman R."/>
            <person name="Puiu D."/>
            <person name="Bianco L."/>
            <person name="Allen B.J."/>
            <person name="Troggio M."/>
            <person name="Leslie C.A."/>
            <person name="Timp W."/>
            <person name="Dendekar A."/>
            <person name="Salzberg S.L."/>
            <person name="Neale D.B."/>
        </authorList>
    </citation>
    <scope>NUCLEOTIDE SEQUENCE</scope>
    <source>
        <tissue evidence="1">Leaves</tissue>
    </source>
</reference>
<proteinExistence type="predicted"/>
<evidence type="ECO:0000313" key="1">
    <source>
        <dbReference type="EMBL" id="KAF5471799.1"/>
    </source>
</evidence>
<evidence type="ECO:0008006" key="3">
    <source>
        <dbReference type="Google" id="ProtNLM"/>
    </source>
</evidence>
<dbReference type="SUPFAM" id="SSF56672">
    <property type="entry name" value="DNA/RNA polymerases"/>
    <property type="match status" value="1"/>
</dbReference>
<organism evidence="1 2">
    <name type="scientific">Juglans regia</name>
    <name type="common">English walnut</name>
    <dbReference type="NCBI Taxonomy" id="51240"/>
    <lineage>
        <taxon>Eukaryota</taxon>
        <taxon>Viridiplantae</taxon>
        <taxon>Streptophyta</taxon>
        <taxon>Embryophyta</taxon>
        <taxon>Tracheophyta</taxon>
        <taxon>Spermatophyta</taxon>
        <taxon>Magnoliopsida</taxon>
        <taxon>eudicotyledons</taxon>
        <taxon>Gunneridae</taxon>
        <taxon>Pentapetalae</taxon>
        <taxon>rosids</taxon>
        <taxon>fabids</taxon>
        <taxon>Fagales</taxon>
        <taxon>Juglandaceae</taxon>
        <taxon>Juglans</taxon>
    </lineage>
</organism>
<protein>
    <recommendedName>
        <fullName evidence="3">Secreted RxLR effector protein 161-like</fullName>
    </recommendedName>
</protein>